<comment type="caution">
    <text evidence="4">The sequence shown here is derived from an EMBL/GenBank/DDBJ whole genome shotgun (WGS) entry which is preliminary data.</text>
</comment>
<dbReference type="Pfam" id="PF12796">
    <property type="entry name" value="Ank_2"/>
    <property type="match status" value="1"/>
</dbReference>
<evidence type="ECO:0000256" key="2">
    <source>
        <dbReference type="ARBA" id="ARBA00023043"/>
    </source>
</evidence>
<evidence type="ECO:0000256" key="1">
    <source>
        <dbReference type="ARBA" id="ARBA00022737"/>
    </source>
</evidence>
<feature type="repeat" description="ANK" evidence="3">
    <location>
        <begin position="46"/>
        <end position="70"/>
    </location>
</feature>
<evidence type="ECO:0000313" key="5">
    <source>
        <dbReference type="Proteomes" id="UP000607653"/>
    </source>
</evidence>
<keyword evidence="2 3" id="KW-0040">ANK repeat</keyword>
<evidence type="ECO:0000256" key="3">
    <source>
        <dbReference type="PROSITE-ProRule" id="PRU00023"/>
    </source>
</evidence>
<name>A0A822YQP9_NELNU</name>
<dbReference type="EMBL" id="DUZY01000004">
    <property type="protein sequence ID" value="DAD36514.1"/>
    <property type="molecule type" value="Genomic_DNA"/>
</dbReference>
<keyword evidence="1" id="KW-0677">Repeat</keyword>
<sequence>MDRRLSEAALRGNTPLHIASVLGHVDFVRVLLSNQPKLALRPDGSQGHTPLHLASAKGQVELLLGLIGIGDVDFVNSKDDDDGNAILHLAVNKDLCYGLKTVLFLFIKVTVVIICV</sequence>
<proteinExistence type="predicted"/>
<gene>
    <name evidence="4" type="ORF">HUJ06_007155</name>
</gene>
<organism evidence="4 5">
    <name type="scientific">Nelumbo nucifera</name>
    <name type="common">Sacred lotus</name>
    <dbReference type="NCBI Taxonomy" id="4432"/>
    <lineage>
        <taxon>Eukaryota</taxon>
        <taxon>Viridiplantae</taxon>
        <taxon>Streptophyta</taxon>
        <taxon>Embryophyta</taxon>
        <taxon>Tracheophyta</taxon>
        <taxon>Spermatophyta</taxon>
        <taxon>Magnoliopsida</taxon>
        <taxon>Proteales</taxon>
        <taxon>Nelumbonaceae</taxon>
        <taxon>Nelumbo</taxon>
    </lineage>
</organism>
<feature type="repeat" description="ANK" evidence="3">
    <location>
        <begin position="11"/>
        <end position="43"/>
    </location>
</feature>
<keyword evidence="5" id="KW-1185">Reference proteome</keyword>
<evidence type="ECO:0000313" key="4">
    <source>
        <dbReference type="EMBL" id="DAD36514.1"/>
    </source>
</evidence>
<dbReference type="PROSITE" id="PS50088">
    <property type="entry name" value="ANK_REPEAT"/>
    <property type="match status" value="2"/>
</dbReference>
<accession>A0A822YQP9</accession>
<dbReference type="InterPro" id="IPR036770">
    <property type="entry name" value="Ankyrin_rpt-contain_sf"/>
</dbReference>
<dbReference type="SMART" id="SM00248">
    <property type="entry name" value="ANK"/>
    <property type="match status" value="3"/>
</dbReference>
<dbReference type="AlphaFoldDB" id="A0A822YQP9"/>
<dbReference type="SUPFAM" id="SSF48403">
    <property type="entry name" value="Ankyrin repeat"/>
    <property type="match status" value="1"/>
</dbReference>
<dbReference type="InterPro" id="IPR002110">
    <property type="entry name" value="Ankyrin_rpt"/>
</dbReference>
<reference evidence="4 5" key="1">
    <citation type="journal article" date="2020" name="Mol. Biol. Evol.">
        <title>Distinct Expression and Methylation Patterns for Genes with Different Fates following a Single Whole-Genome Duplication in Flowering Plants.</title>
        <authorList>
            <person name="Shi T."/>
            <person name="Rahmani R.S."/>
            <person name="Gugger P.F."/>
            <person name="Wang M."/>
            <person name="Li H."/>
            <person name="Zhang Y."/>
            <person name="Li Z."/>
            <person name="Wang Q."/>
            <person name="Van de Peer Y."/>
            <person name="Marchal K."/>
            <person name="Chen J."/>
        </authorList>
    </citation>
    <scope>NUCLEOTIDE SEQUENCE [LARGE SCALE GENOMIC DNA]</scope>
    <source>
        <tissue evidence="4">Leaf</tissue>
    </source>
</reference>
<dbReference type="Proteomes" id="UP000607653">
    <property type="component" value="Unassembled WGS sequence"/>
</dbReference>
<dbReference type="PROSITE" id="PS50297">
    <property type="entry name" value="ANK_REP_REGION"/>
    <property type="match status" value="2"/>
</dbReference>
<dbReference type="PANTHER" id="PTHR24186">
    <property type="entry name" value="PROTEIN PHOSPHATASE 1 REGULATORY SUBUNIT"/>
    <property type="match status" value="1"/>
</dbReference>
<protein>
    <submittedName>
        <fullName evidence="4">Uncharacterized protein</fullName>
    </submittedName>
</protein>
<dbReference type="Gene3D" id="1.25.40.20">
    <property type="entry name" value="Ankyrin repeat-containing domain"/>
    <property type="match status" value="1"/>
</dbReference>
<dbReference type="PANTHER" id="PTHR24186:SF38">
    <property type="entry name" value="ANKYRIN REPEAT FAMILY PROTEIN"/>
    <property type="match status" value="1"/>
</dbReference>